<keyword evidence="5" id="KW-0963">Cytoplasm</keyword>
<keyword evidence="5 7" id="KW-0808">Transferase</keyword>
<name>A0ABS5U9Y5_9BACT</name>
<evidence type="ECO:0000256" key="2">
    <source>
        <dbReference type="ARBA" id="ARBA00022741"/>
    </source>
</evidence>
<dbReference type="CDD" id="cd02022">
    <property type="entry name" value="DPCK"/>
    <property type="match status" value="1"/>
</dbReference>
<dbReference type="Pfam" id="PF01121">
    <property type="entry name" value="CoaE"/>
    <property type="match status" value="1"/>
</dbReference>
<keyword evidence="3 5" id="KW-0067">ATP-binding</keyword>
<comment type="subcellular location">
    <subcellularLocation>
        <location evidence="5">Cytoplasm</location>
    </subcellularLocation>
</comment>
<keyword evidence="5 7" id="KW-0418">Kinase</keyword>
<dbReference type="InterPro" id="IPR027417">
    <property type="entry name" value="P-loop_NTPase"/>
</dbReference>
<evidence type="ECO:0000256" key="1">
    <source>
        <dbReference type="ARBA" id="ARBA00009018"/>
    </source>
</evidence>
<dbReference type="EC" id="2.7.1.24" evidence="5 6"/>
<dbReference type="PROSITE" id="PS51219">
    <property type="entry name" value="DPCK"/>
    <property type="match status" value="1"/>
</dbReference>
<dbReference type="Proteomes" id="UP000784128">
    <property type="component" value="Unassembled WGS sequence"/>
</dbReference>
<dbReference type="NCBIfam" id="TIGR00152">
    <property type="entry name" value="dephospho-CoA kinase"/>
    <property type="match status" value="1"/>
</dbReference>
<dbReference type="InterPro" id="IPR001977">
    <property type="entry name" value="Depp_CoAkinase"/>
</dbReference>
<feature type="binding site" evidence="5">
    <location>
        <begin position="16"/>
        <end position="21"/>
    </location>
    <ligand>
        <name>ATP</name>
        <dbReference type="ChEBI" id="CHEBI:30616"/>
    </ligand>
</feature>
<comment type="caution">
    <text evidence="7">The sequence shown here is derived from an EMBL/GenBank/DDBJ whole genome shotgun (WGS) entry which is preliminary data.</text>
</comment>
<organism evidence="7 8">
    <name type="scientific">Pelotalea chapellei</name>
    <dbReference type="NCBI Taxonomy" id="44671"/>
    <lineage>
        <taxon>Bacteria</taxon>
        <taxon>Pseudomonadati</taxon>
        <taxon>Thermodesulfobacteriota</taxon>
        <taxon>Desulfuromonadia</taxon>
        <taxon>Geobacterales</taxon>
        <taxon>Geobacteraceae</taxon>
        <taxon>Pelotalea</taxon>
    </lineage>
</organism>
<gene>
    <name evidence="5 7" type="primary">coaE</name>
    <name evidence="7" type="ORF">KJB30_11820</name>
</gene>
<keyword evidence="2 5" id="KW-0547">Nucleotide-binding</keyword>
<evidence type="ECO:0000256" key="5">
    <source>
        <dbReference type="HAMAP-Rule" id="MF_00376"/>
    </source>
</evidence>
<dbReference type="Gene3D" id="3.40.50.300">
    <property type="entry name" value="P-loop containing nucleotide triphosphate hydrolases"/>
    <property type="match status" value="1"/>
</dbReference>
<protein>
    <recommendedName>
        <fullName evidence="5 6">Dephospho-CoA kinase</fullName>
        <ecNumber evidence="5 6">2.7.1.24</ecNumber>
    </recommendedName>
    <alternativeName>
        <fullName evidence="5">Dephosphocoenzyme A kinase</fullName>
    </alternativeName>
</protein>
<dbReference type="PANTHER" id="PTHR10695:SF46">
    <property type="entry name" value="BIFUNCTIONAL COENZYME A SYNTHASE-RELATED"/>
    <property type="match status" value="1"/>
</dbReference>
<dbReference type="SUPFAM" id="SSF52540">
    <property type="entry name" value="P-loop containing nucleoside triphosphate hydrolases"/>
    <property type="match status" value="1"/>
</dbReference>
<dbReference type="HAMAP" id="MF_00376">
    <property type="entry name" value="Dephospho_CoA_kinase"/>
    <property type="match status" value="1"/>
</dbReference>
<keyword evidence="8" id="KW-1185">Reference proteome</keyword>
<comment type="pathway">
    <text evidence="5">Cofactor biosynthesis; coenzyme A biosynthesis; CoA from (R)-pantothenate: step 5/5.</text>
</comment>
<accession>A0ABS5U9Y5</accession>
<evidence type="ECO:0000256" key="3">
    <source>
        <dbReference type="ARBA" id="ARBA00022840"/>
    </source>
</evidence>
<sequence length="205" mass="22336">MTSSKPRVIGLTGGIATGKSSVARLLEQHGAVVIDADQLSREAVMPGSAGLAHIIAAFGEDVLSADGSLDRAHLREIIFVDNEKRRQLEQILHPEIKQLAEEQIAAAAEKHKLVFYMAPLLIEAGATDRVDEIWVVTVSPEVQIQRLMVRDGVSFEQAQAIIGTQMPLAEKVCCGRVVIDNSGTLEQTRQIVDALWVQETGDFDE</sequence>
<dbReference type="PANTHER" id="PTHR10695">
    <property type="entry name" value="DEPHOSPHO-COA KINASE-RELATED"/>
    <property type="match status" value="1"/>
</dbReference>
<evidence type="ECO:0000313" key="7">
    <source>
        <dbReference type="EMBL" id="MBT1072477.1"/>
    </source>
</evidence>
<comment type="catalytic activity">
    <reaction evidence="5">
        <text>3'-dephospho-CoA + ATP = ADP + CoA + H(+)</text>
        <dbReference type="Rhea" id="RHEA:18245"/>
        <dbReference type="ChEBI" id="CHEBI:15378"/>
        <dbReference type="ChEBI" id="CHEBI:30616"/>
        <dbReference type="ChEBI" id="CHEBI:57287"/>
        <dbReference type="ChEBI" id="CHEBI:57328"/>
        <dbReference type="ChEBI" id="CHEBI:456216"/>
        <dbReference type="EC" id="2.7.1.24"/>
    </reaction>
</comment>
<evidence type="ECO:0000256" key="6">
    <source>
        <dbReference type="NCBIfam" id="TIGR00152"/>
    </source>
</evidence>
<keyword evidence="4 5" id="KW-0173">Coenzyme A biosynthesis</keyword>
<reference evidence="7 8" key="1">
    <citation type="submission" date="2021-05" db="EMBL/GenBank/DDBJ databases">
        <title>The draft genome of Geobacter chapellei DSM 13688.</title>
        <authorList>
            <person name="Xu Z."/>
            <person name="Masuda Y."/>
            <person name="Itoh H."/>
            <person name="Senoo K."/>
        </authorList>
    </citation>
    <scope>NUCLEOTIDE SEQUENCE [LARGE SCALE GENOMIC DNA]</scope>
    <source>
        <strain evidence="7 8">DSM 13688</strain>
    </source>
</reference>
<dbReference type="RefSeq" id="WP_214299497.1">
    <property type="nucleotide sequence ID" value="NZ_JAHDYS010000010.1"/>
</dbReference>
<evidence type="ECO:0000256" key="4">
    <source>
        <dbReference type="ARBA" id="ARBA00022993"/>
    </source>
</evidence>
<dbReference type="EMBL" id="JAHDYS010000010">
    <property type="protein sequence ID" value="MBT1072477.1"/>
    <property type="molecule type" value="Genomic_DNA"/>
</dbReference>
<proteinExistence type="inferred from homology"/>
<dbReference type="GO" id="GO:0004140">
    <property type="term" value="F:dephospho-CoA kinase activity"/>
    <property type="evidence" value="ECO:0007669"/>
    <property type="project" value="UniProtKB-EC"/>
</dbReference>
<comment type="function">
    <text evidence="5">Catalyzes the phosphorylation of the 3'-hydroxyl group of dephosphocoenzyme A to form coenzyme A.</text>
</comment>
<comment type="similarity">
    <text evidence="1 5">Belongs to the CoaE family.</text>
</comment>
<evidence type="ECO:0000313" key="8">
    <source>
        <dbReference type="Proteomes" id="UP000784128"/>
    </source>
</evidence>